<gene>
    <name evidence="2" type="ORF">MN202_08160</name>
</gene>
<dbReference type="RefSeq" id="WP_335735608.1">
    <property type="nucleotide sequence ID" value="NZ_JALAAR010000005.1"/>
</dbReference>
<dbReference type="InterPro" id="IPR014914">
    <property type="entry name" value="RES_dom"/>
</dbReference>
<proteinExistence type="predicted"/>
<accession>A0ABU8C5K8</accession>
<keyword evidence="3" id="KW-1185">Reference proteome</keyword>
<sequence length="248" mass="27627">MIWQACNGKQQLTSISGTLFRLVESQEQAATLSLVDTLQEQALLEQLLEQTKPPVSPVAEGLHYLLKTPFRYPPLKWGSRFGSVYEPGIFYAGGSVAVTLAESAYYRLLFWQSMPAPPPKPILRTAHTLFSVHYQTERGIALHQPPFSQHQALLTSKTDYQHTQLLGSAMRSAGVDAFEYQSARATSSELCIGLFNPKAFASNQPDQSSQWLCELSAQQVAFKQHGETQLHSFSAEQFWLEGKLPLPA</sequence>
<name>A0ABU8C5K8_9GAMM</name>
<reference evidence="2 3" key="1">
    <citation type="journal article" date="2023" name="Ecotoxicol. Environ. Saf.">
        <title>Mercury remediation potential of mercury-resistant strain Rheinheimera metallidurans sp. nov. isolated from a municipal waste dumping site.</title>
        <authorList>
            <person name="Yadav V."/>
            <person name="Manjhi A."/>
            <person name="Vadakedath N."/>
        </authorList>
    </citation>
    <scope>NUCLEOTIDE SEQUENCE [LARGE SCALE GENOMIC DNA]</scope>
    <source>
        <strain evidence="2 3">E-49</strain>
    </source>
</reference>
<comment type="caution">
    <text evidence="2">The sequence shown here is derived from an EMBL/GenBank/DDBJ whole genome shotgun (WGS) entry which is preliminary data.</text>
</comment>
<protein>
    <submittedName>
        <fullName evidence="2">RES family NAD+ phosphorylase</fullName>
    </submittedName>
</protein>
<evidence type="ECO:0000313" key="2">
    <source>
        <dbReference type="EMBL" id="MEH8017202.1"/>
    </source>
</evidence>
<dbReference type="Pfam" id="PF08808">
    <property type="entry name" value="RES"/>
    <property type="match status" value="1"/>
</dbReference>
<evidence type="ECO:0000313" key="3">
    <source>
        <dbReference type="Proteomes" id="UP001375382"/>
    </source>
</evidence>
<organism evidence="2 3">
    <name type="scientific">Rheinheimera muenzenbergensis</name>
    <dbReference type="NCBI Taxonomy" id="1193628"/>
    <lineage>
        <taxon>Bacteria</taxon>
        <taxon>Pseudomonadati</taxon>
        <taxon>Pseudomonadota</taxon>
        <taxon>Gammaproteobacteria</taxon>
        <taxon>Chromatiales</taxon>
        <taxon>Chromatiaceae</taxon>
        <taxon>Rheinheimera</taxon>
    </lineage>
</organism>
<dbReference type="Proteomes" id="UP001375382">
    <property type="component" value="Unassembled WGS sequence"/>
</dbReference>
<dbReference type="EMBL" id="JALAAR010000005">
    <property type="protein sequence ID" value="MEH8017202.1"/>
    <property type="molecule type" value="Genomic_DNA"/>
</dbReference>
<evidence type="ECO:0000259" key="1">
    <source>
        <dbReference type="SMART" id="SM00953"/>
    </source>
</evidence>
<feature type="domain" description="RES" evidence="1">
    <location>
        <begin position="69"/>
        <end position="206"/>
    </location>
</feature>
<dbReference type="SMART" id="SM00953">
    <property type="entry name" value="RES"/>
    <property type="match status" value="1"/>
</dbReference>